<gene>
    <name evidence="1" type="ORF">HXN55_02700</name>
</gene>
<evidence type="ECO:0000313" key="2">
    <source>
        <dbReference type="Proteomes" id="UP000787419"/>
    </source>
</evidence>
<accession>A0A9D5WUX7</accession>
<dbReference type="Proteomes" id="UP000787419">
    <property type="component" value="Unassembled WGS sequence"/>
</dbReference>
<proteinExistence type="predicted"/>
<dbReference type="AlphaFoldDB" id="A0A9D5WUX7"/>
<organism evidence="1 2">
    <name type="scientific">Prevotella nigrescens</name>
    <dbReference type="NCBI Taxonomy" id="28133"/>
    <lineage>
        <taxon>Bacteria</taxon>
        <taxon>Pseudomonadati</taxon>
        <taxon>Bacteroidota</taxon>
        <taxon>Bacteroidia</taxon>
        <taxon>Bacteroidales</taxon>
        <taxon>Prevotellaceae</taxon>
        <taxon>Prevotella</taxon>
    </lineage>
</organism>
<name>A0A9D5WUX7_9BACT</name>
<reference evidence="1" key="1">
    <citation type="submission" date="2020-04" db="EMBL/GenBank/DDBJ databases">
        <title>Deep metagenomics examines the oral microbiome during advanced dental caries in children, revealing novel taxa and co-occurrences with host molecules.</title>
        <authorList>
            <person name="Baker J.L."/>
            <person name="Morton J.T."/>
            <person name="Dinis M."/>
            <person name="Alvarez R."/>
            <person name="Tran N.C."/>
            <person name="Knight R."/>
            <person name="Edlund A."/>
        </authorList>
    </citation>
    <scope>NUCLEOTIDE SEQUENCE</scope>
    <source>
        <strain evidence="1">JCVI_32_bin.50</strain>
    </source>
</reference>
<protein>
    <submittedName>
        <fullName evidence="1">Uncharacterized protein</fullName>
    </submittedName>
</protein>
<evidence type="ECO:0000313" key="1">
    <source>
        <dbReference type="EMBL" id="MBF1446288.1"/>
    </source>
</evidence>
<sequence length="63" mass="7313">MDYLPHRSRIGMCIPYIGRYAARATPWQYRFSIGKPALRAMAKLRLFVFTAKPMGRILSKSHN</sequence>
<dbReference type="EMBL" id="JABZTM010000018">
    <property type="protein sequence ID" value="MBF1446288.1"/>
    <property type="molecule type" value="Genomic_DNA"/>
</dbReference>
<comment type="caution">
    <text evidence="1">The sequence shown here is derived from an EMBL/GenBank/DDBJ whole genome shotgun (WGS) entry which is preliminary data.</text>
</comment>
<dbReference type="RefSeq" id="WP_278489265.1">
    <property type="nucleotide sequence ID" value="NZ_JABZTM010000018.1"/>
</dbReference>